<dbReference type="Gene3D" id="1.10.530.10">
    <property type="match status" value="1"/>
</dbReference>
<evidence type="ECO:0000259" key="1">
    <source>
        <dbReference type="Pfam" id="PF01464"/>
    </source>
</evidence>
<accession>A0AA96LB42</accession>
<dbReference type="KEGG" id="paun:MJA45_19935"/>
<dbReference type="Proteomes" id="UP001305702">
    <property type="component" value="Chromosome"/>
</dbReference>
<evidence type="ECO:0000313" key="3">
    <source>
        <dbReference type="Proteomes" id="UP001305702"/>
    </source>
</evidence>
<dbReference type="InterPro" id="IPR023346">
    <property type="entry name" value="Lysozyme-like_dom_sf"/>
</dbReference>
<dbReference type="AlphaFoldDB" id="A0AA96LB42"/>
<sequence>MTFIRKKRFFGLLFLFILLLLFFKSAWMGRMLYPIRYQDEITAAADQNNVDPLLIAAIIRVESNYRHDVVSHKGAYGIMQVMPDTAQWIFEMEGFHQYKLSDLENPGINILVGSKYLNFLNKQLGNNPYAVMAAYNAGQGKVAKWREEKIWDGSYATVDRIPFMETRKYVRSVTYYYDKYVKLYSGDFENIRKEAPGRS</sequence>
<feature type="domain" description="Transglycosylase SLT" evidence="1">
    <location>
        <begin position="41"/>
        <end position="149"/>
    </location>
</feature>
<proteinExistence type="predicted"/>
<reference evidence="2 3" key="1">
    <citation type="submission" date="2022-02" db="EMBL/GenBank/DDBJ databases">
        <title>Paenibacillus sp. MBLB1776 Whole Genome Shotgun Sequencing.</title>
        <authorList>
            <person name="Hwang C.Y."/>
            <person name="Cho E.-S."/>
            <person name="Seo M.-J."/>
        </authorList>
    </citation>
    <scope>NUCLEOTIDE SEQUENCE [LARGE SCALE GENOMIC DNA]</scope>
    <source>
        <strain evidence="2 3">MBLB1776</strain>
    </source>
</reference>
<organism evidence="2 3">
    <name type="scientific">Paenibacillus aurantius</name>
    <dbReference type="NCBI Taxonomy" id="2918900"/>
    <lineage>
        <taxon>Bacteria</taxon>
        <taxon>Bacillati</taxon>
        <taxon>Bacillota</taxon>
        <taxon>Bacilli</taxon>
        <taxon>Bacillales</taxon>
        <taxon>Paenibacillaceae</taxon>
        <taxon>Paenibacillus</taxon>
    </lineage>
</organism>
<dbReference type="InterPro" id="IPR008258">
    <property type="entry name" value="Transglycosylase_SLT_dom_1"/>
</dbReference>
<dbReference type="CDD" id="cd16896">
    <property type="entry name" value="LT_Slt70-like"/>
    <property type="match status" value="1"/>
</dbReference>
<dbReference type="Pfam" id="PF01464">
    <property type="entry name" value="SLT"/>
    <property type="match status" value="1"/>
</dbReference>
<dbReference type="PANTHER" id="PTHR37423:SF2">
    <property type="entry name" value="MEMBRANE-BOUND LYTIC MUREIN TRANSGLYCOSYLASE C"/>
    <property type="match status" value="1"/>
</dbReference>
<protein>
    <submittedName>
        <fullName evidence="2">Lytic transglycosylase domain-containing protein</fullName>
    </submittedName>
</protein>
<gene>
    <name evidence="2" type="ORF">MJA45_19935</name>
</gene>
<dbReference type="EMBL" id="CP130318">
    <property type="protein sequence ID" value="WNQ09874.1"/>
    <property type="molecule type" value="Genomic_DNA"/>
</dbReference>
<dbReference type="PANTHER" id="PTHR37423">
    <property type="entry name" value="SOLUBLE LYTIC MUREIN TRANSGLYCOSYLASE-RELATED"/>
    <property type="match status" value="1"/>
</dbReference>
<evidence type="ECO:0000313" key="2">
    <source>
        <dbReference type="EMBL" id="WNQ09874.1"/>
    </source>
</evidence>
<dbReference type="SUPFAM" id="SSF53955">
    <property type="entry name" value="Lysozyme-like"/>
    <property type="match status" value="1"/>
</dbReference>
<keyword evidence="3" id="KW-1185">Reference proteome</keyword>
<name>A0AA96LB42_9BACL</name>